<sequence length="107" mass="12262">MGKGKSSLPDFYKVVQLKPDLTETRIQRGSFLLRKKESLTQRNRVLIQCYQSSRTTTRWPPNSSTSIRAGHCLPKAIETMMWDGSLYTMPAKCYKHPGHTQQAFADQ</sequence>
<dbReference type="Proteomes" id="UP000887575">
    <property type="component" value="Unassembled WGS sequence"/>
</dbReference>
<protein>
    <submittedName>
        <fullName evidence="2">Uncharacterized protein</fullName>
    </submittedName>
</protein>
<dbReference type="InterPro" id="IPR011990">
    <property type="entry name" value="TPR-like_helical_dom_sf"/>
</dbReference>
<dbReference type="AlphaFoldDB" id="A0AAF3EBS1"/>
<evidence type="ECO:0000313" key="1">
    <source>
        <dbReference type="Proteomes" id="UP000887575"/>
    </source>
</evidence>
<organism evidence="1 2">
    <name type="scientific">Mesorhabditis belari</name>
    <dbReference type="NCBI Taxonomy" id="2138241"/>
    <lineage>
        <taxon>Eukaryota</taxon>
        <taxon>Metazoa</taxon>
        <taxon>Ecdysozoa</taxon>
        <taxon>Nematoda</taxon>
        <taxon>Chromadorea</taxon>
        <taxon>Rhabditida</taxon>
        <taxon>Rhabditina</taxon>
        <taxon>Rhabditomorpha</taxon>
        <taxon>Rhabditoidea</taxon>
        <taxon>Rhabditidae</taxon>
        <taxon>Mesorhabditinae</taxon>
        <taxon>Mesorhabditis</taxon>
    </lineage>
</organism>
<dbReference type="WBParaSite" id="MBELARI_LOCUS11392">
    <property type="protein sequence ID" value="MBELARI_LOCUS11392"/>
    <property type="gene ID" value="MBELARI_LOCUS11392"/>
</dbReference>
<accession>A0AAF3EBS1</accession>
<proteinExistence type="predicted"/>
<keyword evidence="1" id="KW-1185">Reference proteome</keyword>
<evidence type="ECO:0000313" key="2">
    <source>
        <dbReference type="WBParaSite" id="MBELARI_LOCUS11392"/>
    </source>
</evidence>
<reference evidence="2" key="1">
    <citation type="submission" date="2024-02" db="UniProtKB">
        <authorList>
            <consortium name="WormBaseParasite"/>
        </authorList>
    </citation>
    <scope>IDENTIFICATION</scope>
</reference>
<dbReference type="Gene3D" id="1.25.40.10">
    <property type="entry name" value="Tetratricopeptide repeat domain"/>
    <property type="match status" value="1"/>
</dbReference>
<name>A0AAF3EBS1_9BILA</name>